<accession>A0ABQ7BAM2</accession>
<reference evidence="2 3" key="1">
    <citation type="journal article" date="2020" name="BMC Genomics">
        <title>Intraspecific diversification of the crop wild relative Brassica cretica Lam. using demographic model selection.</title>
        <authorList>
            <person name="Kioukis A."/>
            <person name="Michalopoulou V.A."/>
            <person name="Briers L."/>
            <person name="Pirintsos S."/>
            <person name="Studholme D.J."/>
            <person name="Pavlidis P."/>
            <person name="Sarris P.F."/>
        </authorList>
    </citation>
    <scope>NUCLEOTIDE SEQUENCE [LARGE SCALE GENOMIC DNA]</scope>
    <source>
        <strain evidence="3">cv. PFS-1207/04</strain>
    </source>
</reference>
<organism evidence="2 3">
    <name type="scientific">Brassica cretica</name>
    <name type="common">Mustard</name>
    <dbReference type="NCBI Taxonomy" id="69181"/>
    <lineage>
        <taxon>Eukaryota</taxon>
        <taxon>Viridiplantae</taxon>
        <taxon>Streptophyta</taxon>
        <taxon>Embryophyta</taxon>
        <taxon>Tracheophyta</taxon>
        <taxon>Spermatophyta</taxon>
        <taxon>Magnoliopsida</taxon>
        <taxon>eudicotyledons</taxon>
        <taxon>Gunneridae</taxon>
        <taxon>Pentapetalae</taxon>
        <taxon>rosids</taxon>
        <taxon>malvids</taxon>
        <taxon>Brassicales</taxon>
        <taxon>Brassicaceae</taxon>
        <taxon>Brassiceae</taxon>
        <taxon>Brassica</taxon>
    </lineage>
</organism>
<feature type="region of interest" description="Disordered" evidence="1">
    <location>
        <begin position="391"/>
        <end position="410"/>
    </location>
</feature>
<keyword evidence="3" id="KW-1185">Reference proteome</keyword>
<protein>
    <submittedName>
        <fullName evidence="2">Uncharacterized protein</fullName>
    </submittedName>
</protein>
<dbReference type="Proteomes" id="UP000266723">
    <property type="component" value="Unassembled WGS sequence"/>
</dbReference>
<evidence type="ECO:0000313" key="2">
    <source>
        <dbReference type="EMBL" id="KAF3529599.1"/>
    </source>
</evidence>
<sequence length="410" mass="45431">MSFCLFPGVGARNGVGGSSFLFSLVFSLSSRFSSHFSVRCSWSLVSPSVSGDFAVCGRVRCRRFEGGSGAAASRAKWWSRVESAFSQGFILVRGNFRVLATDGSLSLVYHAAGLGDPDRVFSTAIYLFWFRYWGLSNRWYLVAEAPIFSSFFCCGRRFGAQYLKLVRSSIFLLRRGVLGMSFCPGFSGLLQFDFERSPSLLSEIVCGVSGSCGSSFLVPSQTFTGLLWKVVNLFLLRRSVLASLSPVGAYVSSFIYLKAGFAIDGNHLKVEFTSFSSVAGKSHATTGVADFLRSLHALNIHKVSVSWLNNGSVVSYLKPSDHTLKCVLPTLDKDQMSCSRLVIKVARVPAIEKRKHLNEACKEQTPIQGWMISKCAATDREKELRRLTKHYNHPRTPPLRTRGRFFNSKL</sequence>
<comment type="caution">
    <text evidence="2">The sequence shown here is derived from an EMBL/GenBank/DDBJ whole genome shotgun (WGS) entry which is preliminary data.</text>
</comment>
<gene>
    <name evidence="2" type="ORF">DY000_02040618</name>
</gene>
<name>A0ABQ7BAM2_BRACR</name>
<dbReference type="EMBL" id="QGKV02001507">
    <property type="protein sequence ID" value="KAF3529599.1"/>
    <property type="molecule type" value="Genomic_DNA"/>
</dbReference>
<evidence type="ECO:0000313" key="3">
    <source>
        <dbReference type="Proteomes" id="UP000266723"/>
    </source>
</evidence>
<evidence type="ECO:0000256" key="1">
    <source>
        <dbReference type="SAM" id="MobiDB-lite"/>
    </source>
</evidence>
<proteinExistence type="predicted"/>